<dbReference type="InterPro" id="IPR031963">
    <property type="entry name" value="SAP130_C"/>
</dbReference>
<evidence type="ECO:0000256" key="5">
    <source>
        <dbReference type="ARBA" id="ARBA00023163"/>
    </source>
</evidence>
<protein>
    <recommendedName>
        <fullName evidence="8">Histone deacetylase complex subunit SAP130 C-terminal domain-containing protein</fullName>
    </recommendedName>
</protein>
<keyword evidence="6" id="KW-0539">Nucleus</keyword>
<comment type="caution">
    <text evidence="9">The sequence shown here is derived from an EMBL/GenBank/DDBJ whole genome shotgun (WGS) entry which is preliminary data.</text>
</comment>
<proteinExistence type="inferred from homology"/>
<feature type="region of interest" description="Disordered" evidence="7">
    <location>
        <begin position="1"/>
        <end position="20"/>
    </location>
</feature>
<feature type="domain" description="Histone deacetylase complex subunit SAP130 C-terminal" evidence="8">
    <location>
        <begin position="901"/>
        <end position="1082"/>
    </location>
</feature>
<feature type="compositionally biased region" description="Low complexity" evidence="7">
    <location>
        <begin position="836"/>
        <end position="850"/>
    </location>
</feature>
<evidence type="ECO:0000256" key="1">
    <source>
        <dbReference type="ARBA" id="ARBA00004123"/>
    </source>
</evidence>
<dbReference type="Pfam" id="PF16014">
    <property type="entry name" value="SAP130_C"/>
    <property type="match status" value="1"/>
</dbReference>
<comment type="similarity">
    <text evidence="2">Belongs to the SAP130 family.</text>
</comment>
<comment type="subcellular location">
    <subcellularLocation>
        <location evidence="1">Nucleus</location>
    </subcellularLocation>
</comment>
<dbReference type="GO" id="GO:0070822">
    <property type="term" value="C:Sin3-type complex"/>
    <property type="evidence" value="ECO:0007669"/>
    <property type="project" value="TreeGrafter"/>
</dbReference>
<evidence type="ECO:0000313" key="9">
    <source>
        <dbReference type="EMBL" id="KAL0273589.1"/>
    </source>
</evidence>
<organism evidence="9">
    <name type="scientific">Menopon gallinae</name>
    <name type="common">poultry shaft louse</name>
    <dbReference type="NCBI Taxonomy" id="328185"/>
    <lineage>
        <taxon>Eukaryota</taxon>
        <taxon>Metazoa</taxon>
        <taxon>Ecdysozoa</taxon>
        <taxon>Arthropoda</taxon>
        <taxon>Hexapoda</taxon>
        <taxon>Insecta</taxon>
        <taxon>Pterygota</taxon>
        <taxon>Neoptera</taxon>
        <taxon>Paraneoptera</taxon>
        <taxon>Psocodea</taxon>
        <taxon>Troctomorpha</taxon>
        <taxon>Phthiraptera</taxon>
        <taxon>Amblycera</taxon>
        <taxon>Menoponidae</taxon>
        <taxon>Menopon</taxon>
    </lineage>
</organism>
<keyword evidence="5" id="KW-0804">Transcription</keyword>
<accession>A0AAW2HUL4</accession>
<dbReference type="AlphaFoldDB" id="A0AAW2HUL4"/>
<keyword evidence="4" id="KW-0805">Transcription regulation</keyword>
<dbReference type="PANTHER" id="PTHR13497:SF3">
    <property type="entry name" value="HISTONE DEACETYLASE COMPLEX SUBUNIT SAP130"/>
    <property type="match status" value="1"/>
</dbReference>
<sequence>MSSIESASMPGTEVSEKSTVDFGTKAVSLKTQSDSGRLLQGSSQIRNAPSQGNIRSTLGINTTHSAVPVLSNISSQKTALTRVTTTTVATSSTTMGSVARPPLPATAASSAPHVTTSYHVPRGPAQVPSITSRSTSARSSVTLQPASISTTPVTTVNFVSTIRTSSPSTTAPRAPSPMQQSSTWVSNASSNVISTPRCISPSTTVSRTCAVPPRTVISASKSTQQQQVHRSTDTPRPLLVHAAPQKPVTLNQTTQLHISTDKTIKVPSVTQVLPLRPPYSTSSGFIGQTQGTTILQSGVSSNAVLTTPVRLNVSSASQPPLLSTQRVTMSAAPGAMLTSRITVSSGPPATAPGGTVSGQQRIPNAMSQGTVISGANRIAGSATVSQATAIIPGQTRLVAGQNTILATSGRLGTHLVSGQPAVFTATARIASTGTTVLSTSKPTVAGAQTAIMTTSRMPGSTVTNHQPATTRVVTSVTTTSNLTRYTVSGSTSSTRTTTNASQIIAAAATTTTRLTSAPSQATGIVVHPQIMVNATKSAVHGANHMTSSRPVQIHNTGTGQKVITQALHGPIQITQSPVNISTTKVGSHPTTQNTVQTTVTTTVASKQMCYPATTRPVAVVAAQPIPIAKIFPQSSGSTTSVTEGEATTSQALQAQSSNIYIPRALSSPGLVCTSSSLSSTNAPTFSTYTLTGGASYYYEAPSGYQLATDAPLVARPLSPDAPLMSRQLSSEGPLIARPYTPGNGTFVSQTSTSPGGLIATSQNMRFNPVMIVDQSNVTVQSASFPGENSTLMISESPLAASKLTSSPRPSILRKRDNEASPAKAAKNLISALTSASVSRSASPSPPSLSVDTNQQSNDHGPSSNGSTTISATSSPGPDDPGENIPTTKNEFNEDNDRPPVEMSPRKKPRKQLLNDANDAIEMEFISDDRIKKERDDEDIPVEKNYVVKRPNISLLHSYKHSWKSRHNHFLRYSDVKPKDERRPTVTDLANQKQVVQKVNGWKIYHLSTQMEDLSEMESHVLDRLSTMLQAMDKSLCKELEKDINRVNDLIMGNIQRSKVIKDQMQEAKTQMMKVFDHKVHVSEIISRCASKRNFKKREKY</sequence>
<evidence type="ECO:0000256" key="4">
    <source>
        <dbReference type="ARBA" id="ARBA00023015"/>
    </source>
</evidence>
<feature type="region of interest" description="Disordered" evidence="7">
    <location>
        <begin position="836"/>
        <end position="917"/>
    </location>
</feature>
<name>A0AAW2HUL4_9NEOP</name>
<feature type="compositionally biased region" description="Low complexity" evidence="7">
    <location>
        <begin position="129"/>
        <end position="140"/>
    </location>
</feature>
<gene>
    <name evidence="9" type="ORF">PYX00_006226</name>
</gene>
<evidence type="ECO:0000256" key="3">
    <source>
        <dbReference type="ARBA" id="ARBA00022491"/>
    </source>
</evidence>
<feature type="compositionally biased region" description="Low complexity" evidence="7">
    <location>
        <begin position="164"/>
        <end position="177"/>
    </location>
</feature>
<evidence type="ECO:0000259" key="8">
    <source>
        <dbReference type="Pfam" id="PF16014"/>
    </source>
</evidence>
<evidence type="ECO:0000256" key="2">
    <source>
        <dbReference type="ARBA" id="ARBA00007859"/>
    </source>
</evidence>
<feature type="compositionally biased region" description="Polar residues" evidence="7">
    <location>
        <begin position="851"/>
        <end position="875"/>
    </location>
</feature>
<dbReference type="InterPro" id="IPR024137">
    <property type="entry name" value="His_deAcase_cplx_SAP130"/>
</dbReference>
<feature type="region of interest" description="Disordered" evidence="7">
    <location>
        <begin position="800"/>
        <end position="823"/>
    </location>
</feature>
<reference evidence="9" key="1">
    <citation type="journal article" date="2024" name="Gigascience">
        <title>Chromosome-level genome of the poultry shaft louse Menopon gallinae provides insight into the host-switching and adaptive evolution of parasitic lice.</title>
        <authorList>
            <person name="Xu Y."/>
            <person name="Ma L."/>
            <person name="Liu S."/>
            <person name="Liang Y."/>
            <person name="Liu Q."/>
            <person name="He Z."/>
            <person name="Tian L."/>
            <person name="Duan Y."/>
            <person name="Cai W."/>
            <person name="Li H."/>
            <person name="Song F."/>
        </authorList>
    </citation>
    <scope>NUCLEOTIDE SEQUENCE</scope>
    <source>
        <strain evidence="9">Cailab_2023a</strain>
    </source>
</reference>
<feature type="region of interest" description="Disordered" evidence="7">
    <location>
        <begin position="32"/>
        <end position="54"/>
    </location>
</feature>
<keyword evidence="3" id="KW-0678">Repressor</keyword>
<dbReference type="GO" id="GO:0000122">
    <property type="term" value="P:negative regulation of transcription by RNA polymerase II"/>
    <property type="evidence" value="ECO:0007669"/>
    <property type="project" value="TreeGrafter"/>
</dbReference>
<feature type="region of interest" description="Disordered" evidence="7">
    <location>
        <begin position="117"/>
        <end position="143"/>
    </location>
</feature>
<feature type="region of interest" description="Disordered" evidence="7">
    <location>
        <begin position="164"/>
        <end position="183"/>
    </location>
</feature>
<dbReference type="PANTHER" id="PTHR13497">
    <property type="entry name" value="HISTONE DEACETYLASE COMPLEX SUBUNIT SAP130"/>
    <property type="match status" value="1"/>
</dbReference>
<dbReference type="EMBL" id="JARGDH010000003">
    <property type="protein sequence ID" value="KAL0273589.1"/>
    <property type="molecule type" value="Genomic_DNA"/>
</dbReference>
<evidence type="ECO:0000256" key="6">
    <source>
        <dbReference type="ARBA" id="ARBA00023242"/>
    </source>
</evidence>
<feature type="compositionally biased region" description="Basic and acidic residues" evidence="7">
    <location>
        <begin position="890"/>
        <end position="899"/>
    </location>
</feature>
<evidence type="ECO:0000256" key="7">
    <source>
        <dbReference type="SAM" id="MobiDB-lite"/>
    </source>
</evidence>